<evidence type="ECO:0000256" key="3">
    <source>
        <dbReference type="ARBA" id="ARBA00023098"/>
    </source>
</evidence>
<comment type="caution">
    <text evidence="7">The sequence shown here is derived from an EMBL/GenBank/DDBJ whole genome shotgun (WGS) entry which is preliminary data.</text>
</comment>
<dbReference type="PANTHER" id="PTHR14226:SF76">
    <property type="entry name" value="NTE FAMILY PROTEIN RSSA"/>
    <property type="match status" value="1"/>
</dbReference>
<dbReference type="InterPro" id="IPR043864">
    <property type="entry name" value="Omp85-like_dom"/>
</dbReference>
<evidence type="ECO:0000259" key="6">
    <source>
        <dbReference type="PROSITE" id="PS51635"/>
    </source>
</evidence>
<feature type="short sequence motif" description="GXSXG" evidence="4">
    <location>
        <begin position="75"/>
        <end position="79"/>
    </location>
</feature>
<dbReference type="PROSITE" id="PS51635">
    <property type="entry name" value="PNPLA"/>
    <property type="match status" value="1"/>
</dbReference>
<dbReference type="AlphaFoldDB" id="A0A9D1HA92"/>
<feature type="chain" id="PRO_5039081408" evidence="5">
    <location>
        <begin position="21"/>
        <end position="526"/>
    </location>
</feature>
<feature type="signal peptide" evidence="5">
    <location>
        <begin position="1"/>
        <end position="20"/>
    </location>
</feature>
<dbReference type="CDD" id="cd07205">
    <property type="entry name" value="Pat_PNPLA6_PNPLA7_NTE1_like"/>
    <property type="match status" value="1"/>
</dbReference>
<evidence type="ECO:0000313" key="7">
    <source>
        <dbReference type="EMBL" id="HIT98129.1"/>
    </source>
</evidence>
<accession>A0A9D1HA92</accession>
<dbReference type="GO" id="GO:0016787">
    <property type="term" value="F:hydrolase activity"/>
    <property type="evidence" value="ECO:0007669"/>
    <property type="project" value="UniProtKB-UniRule"/>
</dbReference>
<evidence type="ECO:0000256" key="2">
    <source>
        <dbReference type="ARBA" id="ARBA00022963"/>
    </source>
</evidence>
<organism evidence="7 8">
    <name type="scientific">Candidatus Merdimorpha stercoravium</name>
    <dbReference type="NCBI Taxonomy" id="2840863"/>
    <lineage>
        <taxon>Bacteria</taxon>
        <taxon>Pseudomonadati</taxon>
        <taxon>Bacteroidota</taxon>
        <taxon>Flavobacteriia</taxon>
        <taxon>Flavobacteriales</taxon>
        <taxon>Candidatus Merdimorpha</taxon>
    </lineage>
</organism>
<dbReference type="GO" id="GO:0016042">
    <property type="term" value="P:lipid catabolic process"/>
    <property type="evidence" value="ECO:0007669"/>
    <property type="project" value="UniProtKB-UniRule"/>
</dbReference>
<sequence length="526" mass="58217">MRLLPFVLLLWLLPGTSALLQGASPQPSVPQDTLRQGDRLKVGLVLSGGGAKGFAHLGAIKVIEQAGVHIDYIGGTSIGAIVGGLYATGWSTEQIDSLIQGFDILEIVQDKTPRRYRLYYDKQREGRVGFRLGMNRFKLQFPSAISHGQNLINKFADWTIPVHQVDDFDSLSIPYFAKATDLAHGTSVKLDRGYLPEAMRASGTFPSLLTPFTIDSTLLVDGGVLDNYPVDQMRAMGADIVIGININSGLSSPEKLGSIVGILDQLIGFQIVENVEAQRGHVDLEIKPDIAQYNVMSFSDADSIYQRGVIAAQQQMEALQAIARAQQTSGVSPAAPRPKIAPRNEFRIEDIRVSGTRDYPREYFLGRLDKELPGLFSLEDIHQAISRLYATGNFHNVYYRLQEGSQADRYLLEFIVVENPTRQYIGIGWAYDRLFGTNILLNLRINNILPRSIFEADVILGKSPSLGLSLFRDNGKRPSLGINFRMGQFTPQTFFTDFDADTDPIPLTLRTDISNGYVQANGYIQA</sequence>
<keyword evidence="3 4" id="KW-0443">Lipid metabolism</keyword>
<dbReference type="PANTHER" id="PTHR14226">
    <property type="entry name" value="NEUROPATHY TARGET ESTERASE/SWISS CHEESE D.MELANOGASTER"/>
    <property type="match status" value="1"/>
</dbReference>
<dbReference type="Gene3D" id="3.40.1090.10">
    <property type="entry name" value="Cytosolic phospholipase A2 catalytic domain"/>
    <property type="match status" value="1"/>
</dbReference>
<dbReference type="InterPro" id="IPR016035">
    <property type="entry name" value="Acyl_Trfase/lysoPLipase"/>
</dbReference>
<evidence type="ECO:0000313" key="8">
    <source>
        <dbReference type="Proteomes" id="UP000824161"/>
    </source>
</evidence>
<evidence type="ECO:0000256" key="5">
    <source>
        <dbReference type="SAM" id="SignalP"/>
    </source>
</evidence>
<keyword evidence="5" id="KW-0732">Signal</keyword>
<feature type="short sequence motif" description="DGA/G" evidence="4">
    <location>
        <begin position="221"/>
        <end position="223"/>
    </location>
</feature>
<dbReference type="Pfam" id="PF01734">
    <property type="entry name" value="Patatin"/>
    <property type="match status" value="1"/>
</dbReference>
<name>A0A9D1HA92_9FLAO</name>
<feature type="domain" description="PNPLA" evidence="6">
    <location>
        <begin position="44"/>
        <end position="234"/>
    </location>
</feature>
<feature type="active site" description="Proton acceptor" evidence="4">
    <location>
        <position position="221"/>
    </location>
</feature>
<gene>
    <name evidence="7" type="ORF">IAC44_04740</name>
</gene>
<dbReference type="Pfam" id="PF19143">
    <property type="entry name" value="Omp85_2"/>
    <property type="match status" value="1"/>
</dbReference>
<keyword evidence="1 4" id="KW-0378">Hydrolase</keyword>
<proteinExistence type="predicted"/>
<dbReference type="InterPro" id="IPR002641">
    <property type="entry name" value="PNPLA_dom"/>
</dbReference>
<feature type="short sequence motif" description="GXGXXG" evidence="4">
    <location>
        <begin position="48"/>
        <end position="53"/>
    </location>
</feature>
<reference evidence="7" key="2">
    <citation type="journal article" date="2021" name="PeerJ">
        <title>Extensive microbial diversity within the chicken gut microbiome revealed by metagenomics and culture.</title>
        <authorList>
            <person name="Gilroy R."/>
            <person name="Ravi A."/>
            <person name="Getino M."/>
            <person name="Pursley I."/>
            <person name="Horton D.L."/>
            <person name="Alikhan N.F."/>
            <person name="Baker D."/>
            <person name="Gharbi K."/>
            <person name="Hall N."/>
            <person name="Watson M."/>
            <person name="Adriaenssens E.M."/>
            <person name="Foster-Nyarko E."/>
            <person name="Jarju S."/>
            <person name="Secka A."/>
            <person name="Antonio M."/>
            <person name="Oren A."/>
            <person name="Chaudhuri R.R."/>
            <person name="La Ragione R."/>
            <person name="Hildebrand F."/>
            <person name="Pallen M.J."/>
        </authorList>
    </citation>
    <scope>NUCLEOTIDE SEQUENCE</scope>
    <source>
        <strain evidence="7">1383</strain>
    </source>
</reference>
<feature type="non-terminal residue" evidence="7">
    <location>
        <position position="526"/>
    </location>
</feature>
<dbReference type="InterPro" id="IPR050301">
    <property type="entry name" value="NTE"/>
</dbReference>
<keyword evidence="2 4" id="KW-0442">Lipid degradation</keyword>
<dbReference type="SUPFAM" id="SSF52151">
    <property type="entry name" value="FabD/lysophospholipase-like"/>
    <property type="match status" value="1"/>
</dbReference>
<evidence type="ECO:0000256" key="1">
    <source>
        <dbReference type="ARBA" id="ARBA00022801"/>
    </source>
</evidence>
<dbReference type="Proteomes" id="UP000824161">
    <property type="component" value="Unassembled WGS sequence"/>
</dbReference>
<feature type="active site" description="Nucleophile" evidence="4">
    <location>
        <position position="77"/>
    </location>
</feature>
<reference evidence="7" key="1">
    <citation type="submission" date="2020-10" db="EMBL/GenBank/DDBJ databases">
        <authorList>
            <person name="Gilroy R."/>
        </authorList>
    </citation>
    <scope>NUCLEOTIDE SEQUENCE</scope>
    <source>
        <strain evidence="7">1383</strain>
    </source>
</reference>
<dbReference type="Gene3D" id="3.10.20.310">
    <property type="entry name" value="membrane protein fhac"/>
    <property type="match status" value="1"/>
</dbReference>
<dbReference type="EMBL" id="DVLY01000113">
    <property type="protein sequence ID" value="HIT98129.1"/>
    <property type="molecule type" value="Genomic_DNA"/>
</dbReference>
<evidence type="ECO:0000256" key="4">
    <source>
        <dbReference type="PROSITE-ProRule" id="PRU01161"/>
    </source>
</evidence>
<protein>
    <submittedName>
        <fullName evidence="7">Patatin-like phospholipase family protein</fullName>
    </submittedName>
</protein>